<dbReference type="SUPFAM" id="SSF52540">
    <property type="entry name" value="P-loop containing nucleoside triphosphate hydrolases"/>
    <property type="match status" value="1"/>
</dbReference>
<dbReference type="InterPro" id="IPR027417">
    <property type="entry name" value="P-loop_NTPase"/>
</dbReference>
<sequence>MPPDSRHSVIVDLRAHFDRLEQGGRRRDRRVIPFEVPAIDAHLPDGGLATGALHEIAAAGNAAHDVAAATLFAAGILARSSGPVLWCLKAHDLFAPGLAGVGLQPDRVIYAETGDEKTVLLVMEEGLRHGGLAGVVGEFTRLPTTAARRLQLAAETSGVLALALPRGIAGGKPEDRADESTPATTRWQIGAEPSGPRVVEGLGRDRWRVALTRCRGGASAEWILEACDAAGRLAVPADATDRLAAATSPIFAIAG</sequence>
<dbReference type="Proteomes" id="UP000516369">
    <property type="component" value="Chromosome"/>
</dbReference>
<evidence type="ECO:0000313" key="1">
    <source>
        <dbReference type="EMBL" id="QNT68484.1"/>
    </source>
</evidence>
<dbReference type="PIRSF" id="PIRSF034285">
    <property type="entry name" value="UCP034285"/>
    <property type="match status" value="1"/>
</dbReference>
<dbReference type="AlphaFoldDB" id="A0A7H1MYE8"/>
<gene>
    <name evidence="1" type="ORF">HQ394_02790</name>
</gene>
<accession>A0A7H1MYE8</accession>
<organism evidence="1 2">
    <name type="scientific">Defluviicoccus vanus</name>
    <dbReference type="NCBI Taxonomy" id="111831"/>
    <lineage>
        <taxon>Bacteria</taxon>
        <taxon>Pseudomonadati</taxon>
        <taxon>Pseudomonadota</taxon>
        <taxon>Alphaproteobacteria</taxon>
        <taxon>Rhodospirillales</taxon>
        <taxon>Rhodospirillaceae</taxon>
        <taxon>Defluviicoccus</taxon>
    </lineage>
</organism>
<reference evidence="1 2" key="1">
    <citation type="submission" date="2020-05" db="EMBL/GenBank/DDBJ databases">
        <title>Complete closed genome sequence of Defluviicoccus vanus.</title>
        <authorList>
            <person name="Bessarab I."/>
            <person name="Arumugam K."/>
            <person name="Maszenan A.M."/>
            <person name="Seviour R.J."/>
            <person name="Williams R.B."/>
        </authorList>
    </citation>
    <scope>NUCLEOTIDE SEQUENCE [LARGE SCALE GENOMIC DNA]</scope>
    <source>
        <strain evidence="1 2">Ben 114</strain>
    </source>
</reference>
<name>A0A7H1MYE8_9PROT</name>
<protein>
    <submittedName>
        <fullName evidence="1">Damage-inducible mutagenesis protein</fullName>
    </submittedName>
</protein>
<keyword evidence="2" id="KW-1185">Reference proteome</keyword>
<dbReference type="RefSeq" id="WP_190261921.1">
    <property type="nucleotide sequence ID" value="NZ_CP053923.1"/>
</dbReference>
<dbReference type="Gene3D" id="3.40.50.300">
    <property type="entry name" value="P-loop containing nucleotide triphosphate hydrolases"/>
    <property type="match status" value="1"/>
</dbReference>
<dbReference type="InterPro" id="IPR017026">
    <property type="entry name" value="ImuA"/>
</dbReference>
<proteinExistence type="predicted"/>
<dbReference type="KEGG" id="dvn:HQ394_02790"/>
<dbReference type="EMBL" id="CP053923">
    <property type="protein sequence ID" value="QNT68484.1"/>
    <property type="molecule type" value="Genomic_DNA"/>
</dbReference>
<evidence type="ECO:0000313" key="2">
    <source>
        <dbReference type="Proteomes" id="UP000516369"/>
    </source>
</evidence>